<evidence type="ECO:0000313" key="2">
    <source>
        <dbReference type="Proteomes" id="UP001189429"/>
    </source>
</evidence>
<dbReference type="Proteomes" id="UP001189429">
    <property type="component" value="Unassembled WGS sequence"/>
</dbReference>
<evidence type="ECO:0000313" key="1">
    <source>
        <dbReference type="EMBL" id="CAK0884846.1"/>
    </source>
</evidence>
<sequence length="105" mass="11149">MDAPVYPSRSCLQMVDLLLRHGASPLAADALGGNTPRTYAQEEGLRQKLARAEAWWTRRSVALACRAAGPRGAAALGGLLWGAVVPEAVEEVILDFACCAAGRMR</sequence>
<name>A0ABN9WEM6_9DINO</name>
<keyword evidence="2" id="KW-1185">Reference proteome</keyword>
<reference evidence="1" key="1">
    <citation type="submission" date="2023-10" db="EMBL/GenBank/DDBJ databases">
        <authorList>
            <person name="Chen Y."/>
            <person name="Shah S."/>
            <person name="Dougan E. K."/>
            <person name="Thang M."/>
            <person name="Chan C."/>
        </authorList>
    </citation>
    <scope>NUCLEOTIDE SEQUENCE [LARGE SCALE GENOMIC DNA]</scope>
</reference>
<comment type="caution">
    <text evidence="1">The sequence shown here is derived from an EMBL/GenBank/DDBJ whole genome shotgun (WGS) entry which is preliminary data.</text>
</comment>
<accession>A0ABN9WEM6</accession>
<protein>
    <submittedName>
        <fullName evidence="1">Uncharacterized protein</fullName>
    </submittedName>
</protein>
<dbReference type="EMBL" id="CAUYUJ010018595">
    <property type="protein sequence ID" value="CAK0884846.1"/>
    <property type="molecule type" value="Genomic_DNA"/>
</dbReference>
<gene>
    <name evidence="1" type="ORF">PCOR1329_LOCUS66632</name>
</gene>
<proteinExistence type="predicted"/>
<organism evidence="1 2">
    <name type="scientific">Prorocentrum cordatum</name>
    <dbReference type="NCBI Taxonomy" id="2364126"/>
    <lineage>
        <taxon>Eukaryota</taxon>
        <taxon>Sar</taxon>
        <taxon>Alveolata</taxon>
        <taxon>Dinophyceae</taxon>
        <taxon>Prorocentrales</taxon>
        <taxon>Prorocentraceae</taxon>
        <taxon>Prorocentrum</taxon>
    </lineage>
</organism>